<dbReference type="AlphaFoldDB" id="A0A5C3PQ06"/>
<dbReference type="EMBL" id="ML211125">
    <property type="protein sequence ID" value="TFK88133.1"/>
    <property type="molecule type" value="Genomic_DNA"/>
</dbReference>
<proteinExistence type="predicted"/>
<dbReference type="Gene3D" id="3.30.710.10">
    <property type="entry name" value="Potassium Channel Kv1.1, Chain A"/>
    <property type="match status" value="1"/>
</dbReference>
<gene>
    <name evidence="2" type="ORF">K466DRAFT_521393</name>
</gene>
<dbReference type="SMART" id="SM00225">
    <property type="entry name" value="BTB"/>
    <property type="match status" value="1"/>
</dbReference>
<dbReference type="InterPro" id="IPR000210">
    <property type="entry name" value="BTB/POZ_dom"/>
</dbReference>
<dbReference type="Pfam" id="PF00651">
    <property type="entry name" value="BTB"/>
    <property type="match status" value="1"/>
</dbReference>
<dbReference type="Proteomes" id="UP000308197">
    <property type="component" value="Unassembled WGS sequence"/>
</dbReference>
<dbReference type="PROSITE" id="PS50097">
    <property type="entry name" value="BTB"/>
    <property type="match status" value="1"/>
</dbReference>
<feature type="domain" description="BTB" evidence="1">
    <location>
        <begin position="12"/>
        <end position="77"/>
    </location>
</feature>
<evidence type="ECO:0000313" key="3">
    <source>
        <dbReference type="Proteomes" id="UP000308197"/>
    </source>
</evidence>
<sequence length="313" mass="35297">MKRDEEFWSDDGTVILVARDVEFRVYSGVLAIHSPVFRELFSNEHPSRTVSINGKDDVPCPVVTVTDSPEDLRHILRVYMPRSHASIFSAREPSFAVVSASVRLGKKYKMNPLYEQSLDFLKHYYPSELDRWTDLRAWAPDGWPINRAIGVINLARLSGELSLLPVAVMSCTRLSDIARGFTREDGSQETLAPDDLDVCFKAKTELRKASMRVLFDTLAPTAAPECKAPATCSDVIRAALLGLHSRLDDLLDNDPFFPYTTYVKIEDGKFGVCDACLAMLEDRCWRGRQKLWDRLPEVLRINVPGWGEAESAE</sequence>
<keyword evidence="3" id="KW-1185">Reference proteome</keyword>
<dbReference type="CDD" id="cd18186">
    <property type="entry name" value="BTB_POZ_ZBTB_KLHL-like"/>
    <property type="match status" value="1"/>
</dbReference>
<protein>
    <recommendedName>
        <fullName evidence="1">BTB domain-containing protein</fullName>
    </recommendedName>
</protein>
<organism evidence="2 3">
    <name type="scientific">Polyporus arcularius HHB13444</name>
    <dbReference type="NCBI Taxonomy" id="1314778"/>
    <lineage>
        <taxon>Eukaryota</taxon>
        <taxon>Fungi</taxon>
        <taxon>Dikarya</taxon>
        <taxon>Basidiomycota</taxon>
        <taxon>Agaricomycotina</taxon>
        <taxon>Agaricomycetes</taxon>
        <taxon>Polyporales</taxon>
        <taxon>Polyporaceae</taxon>
        <taxon>Polyporus</taxon>
    </lineage>
</organism>
<dbReference type="InParanoid" id="A0A5C3PQ06"/>
<reference evidence="2 3" key="1">
    <citation type="journal article" date="2019" name="Nat. Ecol. Evol.">
        <title>Megaphylogeny resolves global patterns of mushroom evolution.</title>
        <authorList>
            <person name="Varga T."/>
            <person name="Krizsan K."/>
            <person name="Foldi C."/>
            <person name="Dima B."/>
            <person name="Sanchez-Garcia M."/>
            <person name="Sanchez-Ramirez S."/>
            <person name="Szollosi G.J."/>
            <person name="Szarkandi J.G."/>
            <person name="Papp V."/>
            <person name="Albert L."/>
            <person name="Andreopoulos W."/>
            <person name="Angelini C."/>
            <person name="Antonin V."/>
            <person name="Barry K.W."/>
            <person name="Bougher N.L."/>
            <person name="Buchanan P."/>
            <person name="Buyck B."/>
            <person name="Bense V."/>
            <person name="Catcheside P."/>
            <person name="Chovatia M."/>
            <person name="Cooper J."/>
            <person name="Damon W."/>
            <person name="Desjardin D."/>
            <person name="Finy P."/>
            <person name="Geml J."/>
            <person name="Haridas S."/>
            <person name="Hughes K."/>
            <person name="Justo A."/>
            <person name="Karasinski D."/>
            <person name="Kautmanova I."/>
            <person name="Kiss B."/>
            <person name="Kocsube S."/>
            <person name="Kotiranta H."/>
            <person name="LaButti K.M."/>
            <person name="Lechner B.E."/>
            <person name="Liimatainen K."/>
            <person name="Lipzen A."/>
            <person name="Lukacs Z."/>
            <person name="Mihaltcheva S."/>
            <person name="Morgado L.N."/>
            <person name="Niskanen T."/>
            <person name="Noordeloos M.E."/>
            <person name="Ohm R.A."/>
            <person name="Ortiz-Santana B."/>
            <person name="Ovrebo C."/>
            <person name="Racz N."/>
            <person name="Riley R."/>
            <person name="Savchenko A."/>
            <person name="Shiryaev A."/>
            <person name="Soop K."/>
            <person name="Spirin V."/>
            <person name="Szebenyi C."/>
            <person name="Tomsovsky M."/>
            <person name="Tulloss R.E."/>
            <person name="Uehling J."/>
            <person name="Grigoriev I.V."/>
            <person name="Vagvolgyi C."/>
            <person name="Papp T."/>
            <person name="Martin F.M."/>
            <person name="Miettinen O."/>
            <person name="Hibbett D.S."/>
            <person name="Nagy L.G."/>
        </authorList>
    </citation>
    <scope>NUCLEOTIDE SEQUENCE [LARGE SCALE GENOMIC DNA]</scope>
    <source>
        <strain evidence="2 3">HHB13444</strain>
    </source>
</reference>
<evidence type="ECO:0000313" key="2">
    <source>
        <dbReference type="EMBL" id="TFK88133.1"/>
    </source>
</evidence>
<name>A0A5C3PQ06_9APHY</name>
<dbReference type="InterPro" id="IPR011333">
    <property type="entry name" value="SKP1/BTB/POZ_sf"/>
</dbReference>
<accession>A0A5C3PQ06</accession>
<evidence type="ECO:0000259" key="1">
    <source>
        <dbReference type="PROSITE" id="PS50097"/>
    </source>
</evidence>